<dbReference type="KEGG" id="pno:SNOG_16276"/>
<sequence length="162" mass="18550">MTKRGDGRLMVPDSGFRSENHDPLRVIQLRCMIVRQQDLACDSTALSLAKTFVSSSPWAPTMTRSWGYIHGTHINQLQILPTLHRLKQHHDDHFRDVVGTWASHQASDDEIRRRHRPAGRLGQRTTSQSPGDDVQVKAVVTLAEERQKQINKLRYNSDGEQY</sequence>
<dbReference type="Proteomes" id="UP000001055">
    <property type="component" value="Unassembled WGS sequence"/>
</dbReference>
<name>Q0TVW2_PHANO</name>
<dbReference type="GeneID" id="5983331"/>
<dbReference type="InParanoid" id="Q0TVW2"/>
<dbReference type="EMBL" id="CH445369">
    <property type="protein sequence ID" value="EAT76262.1"/>
    <property type="molecule type" value="Genomic_DNA"/>
</dbReference>
<protein>
    <submittedName>
        <fullName evidence="2">Uncharacterized protein</fullName>
    </submittedName>
</protein>
<dbReference type="RefSeq" id="XP_001806400.1">
    <property type="nucleotide sequence ID" value="XM_001806348.1"/>
</dbReference>
<evidence type="ECO:0000313" key="3">
    <source>
        <dbReference type="Proteomes" id="UP000001055"/>
    </source>
</evidence>
<evidence type="ECO:0000313" key="2">
    <source>
        <dbReference type="EMBL" id="EAT76262.1"/>
    </source>
</evidence>
<reference evidence="3" key="1">
    <citation type="journal article" date="2007" name="Plant Cell">
        <title>Dothideomycete-plant interactions illuminated by genome sequencing and EST analysis of the wheat pathogen Stagonospora nodorum.</title>
        <authorList>
            <person name="Hane J.K."/>
            <person name="Lowe R.G."/>
            <person name="Solomon P.S."/>
            <person name="Tan K.C."/>
            <person name="Schoch C.L."/>
            <person name="Spatafora J.W."/>
            <person name="Crous P.W."/>
            <person name="Kodira C."/>
            <person name="Birren B.W."/>
            <person name="Galagan J.E."/>
            <person name="Torriani S.F."/>
            <person name="McDonald B.A."/>
            <person name="Oliver R.P."/>
        </authorList>
    </citation>
    <scope>NUCLEOTIDE SEQUENCE [LARGE SCALE GENOMIC DNA]</scope>
    <source>
        <strain evidence="3">SN15 / ATCC MYA-4574 / FGSC 10173</strain>
    </source>
</reference>
<accession>Q0TVW2</accession>
<evidence type="ECO:0000256" key="1">
    <source>
        <dbReference type="SAM" id="MobiDB-lite"/>
    </source>
</evidence>
<proteinExistence type="predicted"/>
<feature type="region of interest" description="Disordered" evidence="1">
    <location>
        <begin position="105"/>
        <end position="134"/>
    </location>
</feature>
<dbReference type="AlphaFoldDB" id="Q0TVW2"/>
<gene>
    <name evidence="2" type="ORF">SNOG_16276</name>
</gene>
<organism evidence="2 3">
    <name type="scientific">Phaeosphaeria nodorum (strain SN15 / ATCC MYA-4574 / FGSC 10173)</name>
    <name type="common">Glume blotch fungus</name>
    <name type="synonym">Parastagonospora nodorum</name>
    <dbReference type="NCBI Taxonomy" id="321614"/>
    <lineage>
        <taxon>Eukaryota</taxon>
        <taxon>Fungi</taxon>
        <taxon>Dikarya</taxon>
        <taxon>Ascomycota</taxon>
        <taxon>Pezizomycotina</taxon>
        <taxon>Dothideomycetes</taxon>
        <taxon>Pleosporomycetidae</taxon>
        <taxon>Pleosporales</taxon>
        <taxon>Pleosporineae</taxon>
        <taxon>Phaeosphaeriaceae</taxon>
        <taxon>Parastagonospora</taxon>
    </lineage>
</organism>